<accession>A0A8J7HCN9</accession>
<dbReference type="EMBL" id="JAEAGR010000019">
    <property type="protein sequence ID" value="MBH1942281.1"/>
    <property type="molecule type" value="Genomic_DNA"/>
</dbReference>
<keyword evidence="2" id="KW-1185">Reference proteome</keyword>
<dbReference type="AlphaFoldDB" id="A0A8J7HCN9"/>
<gene>
    <name evidence="1" type="ORF">I5677_15375</name>
</gene>
<dbReference type="RefSeq" id="WP_197662534.1">
    <property type="nucleotide sequence ID" value="NZ_JAEAGR010000019.1"/>
</dbReference>
<comment type="caution">
    <text evidence="1">The sequence shown here is derived from an EMBL/GenBank/DDBJ whole genome shotgun (WGS) entry which is preliminary data.</text>
</comment>
<dbReference type="InterPro" id="IPR025619">
    <property type="entry name" value="YlzJ"/>
</dbReference>
<proteinExistence type="predicted"/>
<name>A0A8J7HCN9_9FIRM</name>
<dbReference type="Proteomes" id="UP000623269">
    <property type="component" value="Unassembled WGS sequence"/>
</dbReference>
<organism evidence="1 2">
    <name type="scientific">Mobilitalea sibirica</name>
    <dbReference type="NCBI Taxonomy" id="1462919"/>
    <lineage>
        <taxon>Bacteria</taxon>
        <taxon>Bacillati</taxon>
        <taxon>Bacillota</taxon>
        <taxon>Clostridia</taxon>
        <taxon>Lachnospirales</taxon>
        <taxon>Lachnospiraceae</taxon>
        <taxon>Mobilitalea</taxon>
    </lineage>
</organism>
<reference evidence="1" key="1">
    <citation type="submission" date="2020-12" db="EMBL/GenBank/DDBJ databases">
        <title>M. sibirica DSM 26468T genome.</title>
        <authorList>
            <person name="Thieme N."/>
            <person name="Rettenmaier R."/>
            <person name="Zverlov V."/>
            <person name="Liebl W."/>
        </authorList>
    </citation>
    <scope>NUCLEOTIDE SEQUENCE</scope>
    <source>
        <strain evidence="1">DSM 26468</strain>
    </source>
</reference>
<protein>
    <submittedName>
        <fullName evidence="1">Uncharacterized protein</fullName>
    </submittedName>
</protein>
<sequence length="79" mass="9266">MSILYTVVPLERIYVDHKAKELEIKQSVKEANYEYKDVQLKHGRVVARRDGDNYVVQKINSTDMSDYLKDEYTPGKTIQ</sequence>
<evidence type="ECO:0000313" key="2">
    <source>
        <dbReference type="Proteomes" id="UP000623269"/>
    </source>
</evidence>
<dbReference type="Pfam" id="PF14035">
    <property type="entry name" value="YlzJ"/>
    <property type="match status" value="1"/>
</dbReference>
<evidence type="ECO:0000313" key="1">
    <source>
        <dbReference type="EMBL" id="MBH1942281.1"/>
    </source>
</evidence>